<dbReference type="InterPro" id="IPR020835">
    <property type="entry name" value="Catalase_sf"/>
</dbReference>
<proteinExistence type="predicted"/>
<keyword evidence="2" id="KW-1185">Reference proteome</keyword>
<evidence type="ECO:0000313" key="1">
    <source>
        <dbReference type="EMBL" id="MDG3005334.1"/>
    </source>
</evidence>
<name>A0ABT6FCL3_9BACT</name>
<dbReference type="CDD" id="cd08152">
    <property type="entry name" value="y4iL_like"/>
    <property type="match status" value="1"/>
</dbReference>
<dbReference type="SUPFAM" id="SSF56634">
    <property type="entry name" value="Heme-dependent catalase-like"/>
    <property type="match status" value="1"/>
</dbReference>
<dbReference type="InterPro" id="IPR018028">
    <property type="entry name" value="Catalase"/>
</dbReference>
<reference evidence="1 2" key="1">
    <citation type="submission" date="2023-03" db="EMBL/GenBank/DDBJ databases">
        <title>Paludisphaera mucosa sp. nov. a novel planctomycete from northern fen.</title>
        <authorList>
            <person name="Ivanova A."/>
        </authorList>
    </citation>
    <scope>NUCLEOTIDE SEQUENCE [LARGE SCALE GENOMIC DNA]</scope>
    <source>
        <strain evidence="1 2">Pla2</strain>
    </source>
</reference>
<organism evidence="1 2">
    <name type="scientific">Paludisphaera mucosa</name>
    <dbReference type="NCBI Taxonomy" id="3030827"/>
    <lineage>
        <taxon>Bacteria</taxon>
        <taxon>Pseudomonadati</taxon>
        <taxon>Planctomycetota</taxon>
        <taxon>Planctomycetia</taxon>
        <taxon>Isosphaerales</taxon>
        <taxon>Isosphaeraceae</taxon>
        <taxon>Paludisphaera</taxon>
    </lineage>
</organism>
<evidence type="ECO:0000313" key="2">
    <source>
        <dbReference type="Proteomes" id="UP001216907"/>
    </source>
</evidence>
<dbReference type="Gene3D" id="2.40.180.10">
    <property type="entry name" value="Catalase core domain"/>
    <property type="match status" value="1"/>
</dbReference>
<dbReference type="Proteomes" id="UP001216907">
    <property type="component" value="Unassembled WGS sequence"/>
</dbReference>
<accession>A0ABT6FCL3</accession>
<sequence length="355" mass="39440">MNHQDEPIPAGEAEAIRKVVGLSLKMLDRGPKPVPRGQHPKAHGMVRAEFVVDPSGLPPECRVGLFAEAKTFPAVVRFSNGAQTDDRKPDVHGMAIKLLGVEGVKLIPEERDATTHDFILIDDPVFFIPDAVVYAPFFEAFAKAKGDVPSTLRSALFLLPKGPRMLAALLSLYYAPRAFKGLGLLTRALSKKPDSPLTSRFWSTTPYRLGPRAVKYSAIPATTEAPPRADSQDLLRLAMKSTLDRGEAVFTFAVQLQADATSTPVEDPTVEWDEKRSKFIPIARLVIPRQEFDTESRRTFCEHLSFTPWHALPEHEPLGGINRTRRAVYQAVSAERHRLNDKPRIEPTLADVEKL</sequence>
<protein>
    <submittedName>
        <fullName evidence="1">Catalase family protein</fullName>
    </submittedName>
</protein>
<gene>
    <name evidence="1" type="ORF">PZE19_16205</name>
</gene>
<dbReference type="PROSITE" id="PS51402">
    <property type="entry name" value="CATALASE_3"/>
    <property type="match status" value="1"/>
</dbReference>
<dbReference type="EMBL" id="JARRAG010000002">
    <property type="protein sequence ID" value="MDG3005334.1"/>
    <property type="molecule type" value="Genomic_DNA"/>
</dbReference>
<comment type="caution">
    <text evidence="1">The sequence shown here is derived from an EMBL/GenBank/DDBJ whole genome shotgun (WGS) entry which is preliminary data.</text>
</comment>
<dbReference type="RefSeq" id="WP_277861679.1">
    <property type="nucleotide sequence ID" value="NZ_JARRAG010000002.1"/>
</dbReference>